<dbReference type="GeneID" id="27347952"/>
<dbReference type="PANTHER" id="PTHR24221">
    <property type="entry name" value="ATP-BINDING CASSETTE SUB-FAMILY B"/>
    <property type="match status" value="1"/>
</dbReference>
<dbReference type="GO" id="GO:0042626">
    <property type="term" value="F:ATPase-coupled transmembrane transporter activity"/>
    <property type="evidence" value="ECO:0007669"/>
    <property type="project" value="TreeGrafter"/>
</dbReference>
<dbReference type="GO" id="GO:0005524">
    <property type="term" value="F:ATP binding"/>
    <property type="evidence" value="ECO:0007669"/>
    <property type="project" value="InterPro"/>
</dbReference>
<proteinExistence type="predicted"/>
<keyword evidence="3" id="KW-1185">Reference proteome</keyword>
<evidence type="ECO:0000313" key="3">
    <source>
        <dbReference type="Proteomes" id="UP000054466"/>
    </source>
</evidence>
<dbReference type="SUPFAM" id="SSF52540">
    <property type="entry name" value="P-loop containing nucleoside triphosphate hydrolases"/>
    <property type="match status" value="1"/>
</dbReference>
<dbReference type="AlphaFoldDB" id="A0A0D2AKU1"/>
<dbReference type="Gene3D" id="3.40.50.300">
    <property type="entry name" value="P-loop containing nucleotide triphosphate hydrolases"/>
    <property type="match status" value="1"/>
</dbReference>
<dbReference type="OrthoDB" id="6500128at2759"/>
<name>A0A0D2AKU1_9EURO</name>
<dbReference type="Pfam" id="PF00005">
    <property type="entry name" value="ABC_tran"/>
    <property type="match status" value="1"/>
</dbReference>
<evidence type="ECO:0000259" key="1">
    <source>
        <dbReference type="Pfam" id="PF00005"/>
    </source>
</evidence>
<gene>
    <name evidence="2" type="ORF">PV07_08758</name>
</gene>
<dbReference type="Proteomes" id="UP000054466">
    <property type="component" value="Unassembled WGS sequence"/>
</dbReference>
<dbReference type="VEuPathDB" id="FungiDB:PV07_08758"/>
<dbReference type="InterPro" id="IPR039421">
    <property type="entry name" value="Type_1_exporter"/>
</dbReference>
<dbReference type="InterPro" id="IPR003439">
    <property type="entry name" value="ABC_transporter-like_ATP-bd"/>
</dbReference>
<dbReference type="HOGENOM" id="CLU_2468879_0_0_1"/>
<feature type="domain" description="ABC transporter" evidence="1">
    <location>
        <begin position="50"/>
        <end position="86"/>
    </location>
</feature>
<dbReference type="InterPro" id="IPR027417">
    <property type="entry name" value="P-loop_NTPase"/>
</dbReference>
<organism evidence="2 3">
    <name type="scientific">Cladophialophora immunda</name>
    <dbReference type="NCBI Taxonomy" id="569365"/>
    <lineage>
        <taxon>Eukaryota</taxon>
        <taxon>Fungi</taxon>
        <taxon>Dikarya</taxon>
        <taxon>Ascomycota</taxon>
        <taxon>Pezizomycotina</taxon>
        <taxon>Eurotiomycetes</taxon>
        <taxon>Chaetothyriomycetidae</taxon>
        <taxon>Chaetothyriales</taxon>
        <taxon>Herpotrichiellaceae</taxon>
        <taxon>Cladophialophora</taxon>
    </lineage>
</organism>
<dbReference type="RefSeq" id="XP_016245808.1">
    <property type="nucleotide sequence ID" value="XM_016395952.1"/>
</dbReference>
<dbReference type="GO" id="GO:0016887">
    <property type="term" value="F:ATP hydrolysis activity"/>
    <property type="evidence" value="ECO:0007669"/>
    <property type="project" value="InterPro"/>
</dbReference>
<reference evidence="2 3" key="1">
    <citation type="submission" date="2015-01" db="EMBL/GenBank/DDBJ databases">
        <title>The Genome Sequence of Cladophialophora immunda CBS83496.</title>
        <authorList>
            <consortium name="The Broad Institute Genomics Platform"/>
            <person name="Cuomo C."/>
            <person name="de Hoog S."/>
            <person name="Gorbushina A."/>
            <person name="Stielow B."/>
            <person name="Teixiera M."/>
            <person name="Abouelleil A."/>
            <person name="Chapman S.B."/>
            <person name="Priest M."/>
            <person name="Young S.K."/>
            <person name="Wortman J."/>
            <person name="Nusbaum C."/>
            <person name="Birren B."/>
        </authorList>
    </citation>
    <scope>NUCLEOTIDE SEQUENCE [LARGE SCALE GENOMIC DNA]</scope>
    <source>
        <strain evidence="2 3">CBS 83496</strain>
    </source>
</reference>
<accession>A0A0D2AKU1</accession>
<dbReference type="EMBL" id="KN847044">
    <property type="protein sequence ID" value="KIW25592.1"/>
    <property type="molecule type" value="Genomic_DNA"/>
</dbReference>
<sequence>MSGFVFDGVWVAGLLYELGVKLELKAGTIEFRNVTFLIPGAVAGSSLIMDNMSFVIEGGLTVAFVGPTGAGKSTILSLIARMFTATSS</sequence>
<dbReference type="PANTHER" id="PTHR24221:SF654">
    <property type="entry name" value="ATP-BINDING CASSETTE SUB-FAMILY B MEMBER 6"/>
    <property type="match status" value="1"/>
</dbReference>
<protein>
    <recommendedName>
        <fullName evidence="1">ABC transporter domain-containing protein</fullName>
    </recommendedName>
</protein>
<dbReference type="STRING" id="569365.A0A0D2AKU1"/>
<evidence type="ECO:0000313" key="2">
    <source>
        <dbReference type="EMBL" id="KIW25592.1"/>
    </source>
</evidence>